<evidence type="ECO:0000256" key="1">
    <source>
        <dbReference type="SAM" id="Phobius"/>
    </source>
</evidence>
<organism evidence="2 3">
    <name type="scientific">Paenibacillus agri</name>
    <dbReference type="NCBI Taxonomy" id="2744309"/>
    <lineage>
        <taxon>Bacteria</taxon>
        <taxon>Bacillati</taxon>
        <taxon>Bacillota</taxon>
        <taxon>Bacilli</taxon>
        <taxon>Bacillales</taxon>
        <taxon>Paenibacillaceae</taxon>
        <taxon>Paenibacillus</taxon>
    </lineage>
</organism>
<feature type="transmembrane region" description="Helical" evidence="1">
    <location>
        <begin position="69"/>
        <end position="87"/>
    </location>
</feature>
<dbReference type="EMBL" id="JABWCS010000220">
    <property type="protein sequence ID" value="NUU63884.1"/>
    <property type="molecule type" value="Genomic_DNA"/>
</dbReference>
<dbReference type="Pfam" id="PF14007">
    <property type="entry name" value="YtpI"/>
    <property type="match status" value="1"/>
</dbReference>
<evidence type="ECO:0000313" key="3">
    <source>
        <dbReference type="Proteomes" id="UP000564806"/>
    </source>
</evidence>
<evidence type="ECO:0000313" key="2">
    <source>
        <dbReference type="EMBL" id="NUU63884.1"/>
    </source>
</evidence>
<protein>
    <submittedName>
        <fullName evidence="2">YtpI family protein</fullName>
    </submittedName>
</protein>
<gene>
    <name evidence="2" type="ORF">HPT30_26365</name>
</gene>
<accession>A0A850EWM8</accession>
<proteinExistence type="predicted"/>
<dbReference type="RefSeq" id="WP_175374252.1">
    <property type="nucleotide sequence ID" value="NZ_JABWCS010000220.1"/>
</dbReference>
<keyword evidence="1" id="KW-1133">Transmembrane helix</keyword>
<sequence length="113" mass="12549">MIMFVKYTLFILLVAFVIGAAYYSFASRRSTDPVDRGLKKSFMNMLLGAMLLTLAMMSMFLYRGSTVGIIVEAAFLIIGIFNLFSGLRSFGHYSRLKIAAEDKATAHSASSKR</sequence>
<keyword evidence="1" id="KW-0472">Membrane</keyword>
<dbReference type="Proteomes" id="UP000564806">
    <property type="component" value="Unassembled WGS sequence"/>
</dbReference>
<dbReference type="InterPro" id="IPR025618">
    <property type="entry name" value="YtpI"/>
</dbReference>
<comment type="caution">
    <text evidence="2">The sequence shown here is derived from an EMBL/GenBank/DDBJ whole genome shotgun (WGS) entry which is preliminary data.</text>
</comment>
<dbReference type="AlphaFoldDB" id="A0A850EWM8"/>
<keyword evidence="3" id="KW-1185">Reference proteome</keyword>
<name>A0A850EWM8_9BACL</name>
<keyword evidence="1" id="KW-0812">Transmembrane</keyword>
<feature type="transmembrane region" description="Helical" evidence="1">
    <location>
        <begin position="42"/>
        <end position="62"/>
    </location>
</feature>
<reference evidence="2" key="1">
    <citation type="submission" date="2020-06" db="EMBL/GenBank/DDBJ databases">
        <title>Paenibacillus sp. nov., isolated from soil.</title>
        <authorList>
            <person name="Seo Y.L."/>
        </authorList>
    </citation>
    <scope>NUCLEOTIDE SEQUENCE [LARGE SCALE GENOMIC DNA]</scope>
    <source>
        <strain evidence="2">JW14</strain>
    </source>
</reference>